<protein>
    <recommendedName>
        <fullName evidence="5">Transcription factor</fullName>
        <shortName evidence="5">bHLH transcription factor</shortName>
    </recommendedName>
    <alternativeName>
        <fullName evidence="5">Basic helix-loop-helix protein</fullName>
    </alternativeName>
</protein>
<dbReference type="InterPro" id="IPR054502">
    <property type="entry name" value="bHLH-TF_ACT-like_plant"/>
</dbReference>
<evidence type="ECO:0000256" key="5">
    <source>
        <dbReference type="RuleBase" id="RU369104"/>
    </source>
</evidence>
<gene>
    <name evidence="8" type="ORF">O6P43_034386</name>
</gene>
<comment type="subcellular location">
    <subcellularLocation>
        <location evidence="1 5">Nucleus</location>
    </subcellularLocation>
</comment>
<dbReference type="Pfam" id="PF22754">
    <property type="entry name" value="bHLH-TF_ACT-like_plant"/>
    <property type="match status" value="1"/>
</dbReference>
<dbReference type="AlphaFoldDB" id="A0AAD7P7L2"/>
<evidence type="ECO:0000313" key="8">
    <source>
        <dbReference type="EMBL" id="KAJ7945101.1"/>
    </source>
</evidence>
<dbReference type="EMBL" id="JARAOO010000014">
    <property type="protein sequence ID" value="KAJ7945101.1"/>
    <property type="molecule type" value="Genomic_DNA"/>
</dbReference>
<dbReference type="InterPro" id="IPR036638">
    <property type="entry name" value="HLH_DNA-bd_sf"/>
</dbReference>
<evidence type="ECO:0000313" key="9">
    <source>
        <dbReference type="Proteomes" id="UP001163823"/>
    </source>
</evidence>
<dbReference type="GO" id="GO:0005634">
    <property type="term" value="C:nucleus"/>
    <property type="evidence" value="ECO:0007669"/>
    <property type="project" value="UniProtKB-SubCell"/>
</dbReference>
<dbReference type="GO" id="GO:0000976">
    <property type="term" value="F:transcription cis-regulatory region binding"/>
    <property type="evidence" value="ECO:0007669"/>
    <property type="project" value="TreeGrafter"/>
</dbReference>
<evidence type="ECO:0000256" key="2">
    <source>
        <dbReference type="ARBA" id="ARBA00023015"/>
    </source>
</evidence>
<dbReference type="Gene3D" id="4.10.280.10">
    <property type="entry name" value="Helix-loop-helix DNA-binding domain"/>
    <property type="match status" value="1"/>
</dbReference>
<feature type="coiled-coil region" evidence="6">
    <location>
        <begin position="37"/>
        <end position="64"/>
    </location>
</feature>
<dbReference type="PANTHER" id="PTHR11514:SF115">
    <property type="entry name" value="TRANSCRIPTION FACTOR"/>
    <property type="match status" value="1"/>
</dbReference>
<dbReference type="GO" id="GO:0003700">
    <property type="term" value="F:DNA-binding transcription factor activity"/>
    <property type="evidence" value="ECO:0007669"/>
    <property type="project" value="InterPro"/>
</dbReference>
<dbReference type="PANTHER" id="PTHR11514">
    <property type="entry name" value="MYC"/>
    <property type="match status" value="1"/>
</dbReference>
<dbReference type="Pfam" id="PF00010">
    <property type="entry name" value="HLH"/>
    <property type="match status" value="1"/>
</dbReference>
<dbReference type="GO" id="GO:0046983">
    <property type="term" value="F:protein dimerization activity"/>
    <property type="evidence" value="ECO:0007669"/>
    <property type="project" value="InterPro"/>
</dbReference>
<keyword evidence="9" id="KW-1185">Reference proteome</keyword>
<feature type="domain" description="BHLH" evidence="7">
    <location>
        <begin position="1"/>
        <end position="47"/>
    </location>
</feature>
<keyword evidence="4 5" id="KW-0539">Nucleus</keyword>
<name>A0AAD7P7L2_QUISA</name>
<organism evidence="8 9">
    <name type="scientific">Quillaja saponaria</name>
    <name type="common">Soap bark tree</name>
    <dbReference type="NCBI Taxonomy" id="32244"/>
    <lineage>
        <taxon>Eukaryota</taxon>
        <taxon>Viridiplantae</taxon>
        <taxon>Streptophyta</taxon>
        <taxon>Embryophyta</taxon>
        <taxon>Tracheophyta</taxon>
        <taxon>Spermatophyta</taxon>
        <taxon>Magnoliopsida</taxon>
        <taxon>eudicotyledons</taxon>
        <taxon>Gunneridae</taxon>
        <taxon>Pentapetalae</taxon>
        <taxon>rosids</taxon>
        <taxon>fabids</taxon>
        <taxon>Fabales</taxon>
        <taxon>Quillajaceae</taxon>
        <taxon>Quillaja</taxon>
    </lineage>
</organism>
<comment type="caution">
    <text evidence="8">The sequence shown here is derived from an EMBL/GenBank/DDBJ whole genome shotgun (WGS) entry which is preliminary data.</text>
</comment>
<reference evidence="8" key="1">
    <citation type="journal article" date="2023" name="Science">
        <title>Elucidation of the pathway for biosynthesis of saponin adjuvants from the soapbark tree.</title>
        <authorList>
            <person name="Reed J."/>
            <person name="Orme A."/>
            <person name="El-Demerdash A."/>
            <person name="Owen C."/>
            <person name="Martin L.B.B."/>
            <person name="Misra R.C."/>
            <person name="Kikuchi S."/>
            <person name="Rejzek M."/>
            <person name="Martin A.C."/>
            <person name="Harkess A."/>
            <person name="Leebens-Mack J."/>
            <person name="Louveau T."/>
            <person name="Stephenson M.J."/>
            <person name="Osbourn A."/>
        </authorList>
    </citation>
    <scope>NUCLEOTIDE SEQUENCE</scope>
    <source>
        <strain evidence="8">S10</strain>
    </source>
</reference>
<evidence type="ECO:0000256" key="4">
    <source>
        <dbReference type="ARBA" id="ARBA00023242"/>
    </source>
</evidence>
<keyword evidence="2 5" id="KW-0805">Transcription regulation</keyword>
<dbReference type="InterPro" id="IPR045084">
    <property type="entry name" value="AIB/MYC-like"/>
</dbReference>
<evidence type="ECO:0000259" key="7">
    <source>
        <dbReference type="PROSITE" id="PS50888"/>
    </source>
</evidence>
<proteinExistence type="predicted"/>
<keyword evidence="6" id="KW-0175">Coiled coil</keyword>
<evidence type="ECO:0000256" key="3">
    <source>
        <dbReference type="ARBA" id="ARBA00023163"/>
    </source>
</evidence>
<dbReference type="SUPFAM" id="SSF47459">
    <property type="entry name" value="HLH, helix-loop-helix DNA-binding domain"/>
    <property type="match status" value="1"/>
</dbReference>
<accession>A0AAD7P7L2</accession>
<dbReference type="KEGG" id="qsa:O6P43_034386"/>
<evidence type="ECO:0000256" key="6">
    <source>
        <dbReference type="SAM" id="Coils"/>
    </source>
</evidence>
<keyword evidence="3 5" id="KW-0804">Transcription</keyword>
<dbReference type="PROSITE" id="PS50888">
    <property type="entry name" value="BHLH"/>
    <property type="match status" value="1"/>
</dbReference>
<dbReference type="Proteomes" id="UP001163823">
    <property type="component" value="Chromosome 14"/>
</dbReference>
<sequence length="169" mass="19131">MDNVEAERQRRQNLNRRFYELRSAVPKISKMDKASLLSDAVTYINELKAKNKELESKLQHVQNLSNCVTHGAAADHYAKANTGMGLVVEVKFVGSEALIRVECPNMMMNHPAARLMDVLRDLQLQIHHASISSVKHLMLHDIVVGVPEQGFMTMEEAMRIAILRRLLSN</sequence>
<evidence type="ECO:0000256" key="1">
    <source>
        <dbReference type="ARBA" id="ARBA00004123"/>
    </source>
</evidence>
<dbReference type="InterPro" id="IPR011598">
    <property type="entry name" value="bHLH_dom"/>
</dbReference>
<dbReference type="SMART" id="SM00353">
    <property type="entry name" value="HLH"/>
    <property type="match status" value="1"/>
</dbReference>